<name>A0A409XUA1_PSICY</name>
<keyword evidence="1" id="KW-0812">Transmembrane</keyword>
<protein>
    <submittedName>
        <fullName evidence="2">Uncharacterized protein</fullName>
    </submittedName>
</protein>
<dbReference type="Proteomes" id="UP000283269">
    <property type="component" value="Unassembled WGS sequence"/>
</dbReference>
<evidence type="ECO:0000313" key="3">
    <source>
        <dbReference type="Proteomes" id="UP000283269"/>
    </source>
</evidence>
<accession>A0A409XUA1</accession>
<reference evidence="2 3" key="1">
    <citation type="journal article" date="2018" name="Evol. Lett.">
        <title>Horizontal gene cluster transfer increased hallucinogenic mushroom diversity.</title>
        <authorList>
            <person name="Reynolds H.T."/>
            <person name="Vijayakumar V."/>
            <person name="Gluck-Thaler E."/>
            <person name="Korotkin H.B."/>
            <person name="Matheny P.B."/>
            <person name="Slot J.C."/>
        </authorList>
    </citation>
    <scope>NUCLEOTIDE SEQUENCE [LARGE SCALE GENOMIC DNA]</scope>
    <source>
        <strain evidence="2 3">2631</strain>
    </source>
</reference>
<keyword evidence="1" id="KW-0472">Membrane</keyword>
<gene>
    <name evidence="2" type="ORF">CVT25_002749</name>
</gene>
<feature type="transmembrane region" description="Helical" evidence="1">
    <location>
        <begin position="150"/>
        <end position="173"/>
    </location>
</feature>
<organism evidence="2 3">
    <name type="scientific">Psilocybe cyanescens</name>
    <dbReference type="NCBI Taxonomy" id="93625"/>
    <lineage>
        <taxon>Eukaryota</taxon>
        <taxon>Fungi</taxon>
        <taxon>Dikarya</taxon>
        <taxon>Basidiomycota</taxon>
        <taxon>Agaricomycotina</taxon>
        <taxon>Agaricomycetes</taxon>
        <taxon>Agaricomycetidae</taxon>
        <taxon>Agaricales</taxon>
        <taxon>Agaricineae</taxon>
        <taxon>Strophariaceae</taxon>
        <taxon>Psilocybe</taxon>
    </lineage>
</organism>
<evidence type="ECO:0000313" key="2">
    <source>
        <dbReference type="EMBL" id="PPQ94393.1"/>
    </source>
</evidence>
<sequence>MKRDVDIDDLVSREAVVSPDANLPFTLLGAGALAPIPLVSSYYALLSDIFQKLNGALMPYGNSAPSGWGVDSGFGNLPIIKKESGTVWCYNGTISTPAGILNLAEIPPSHVLIKCEKLVDIFPSLLALRPSFSPPLFFSVLPPPSSFSTMHFSTIAVALLSAIASATASSLIARQNNYPGKL</sequence>
<proteinExistence type="predicted"/>
<keyword evidence="1" id="KW-1133">Transmembrane helix</keyword>
<feature type="transmembrane region" description="Helical" evidence="1">
    <location>
        <begin position="21"/>
        <end position="45"/>
    </location>
</feature>
<dbReference type="AlphaFoldDB" id="A0A409XUA1"/>
<dbReference type="InParanoid" id="A0A409XUA1"/>
<comment type="caution">
    <text evidence="2">The sequence shown here is derived from an EMBL/GenBank/DDBJ whole genome shotgun (WGS) entry which is preliminary data.</text>
</comment>
<keyword evidence="3" id="KW-1185">Reference proteome</keyword>
<dbReference type="EMBL" id="NHYD01000347">
    <property type="protein sequence ID" value="PPQ94393.1"/>
    <property type="molecule type" value="Genomic_DNA"/>
</dbReference>
<evidence type="ECO:0000256" key="1">
    <source>
        <dbReference type="SAM" id="Phobius"/>
    </source>
</evidence>